<dbReference type="EMBL" id="LFJN01000004">
    <property type="protein sequence ID" value="KPI43719.1"/>
    <property type="molecule type" value="Genomic_DNA"/>
</dbReference>
<dbReference type="UniPathway" id="UPA00988"/>
<protein>
    <submittedName>
        <fullName evidence="2">Elongator complex protein 1</fullName>
    </submittedName>
</protein>
<feature type="domain" description="ELP1 first N-terminal beta-propeller" evidence="1">
    <location>
        <begin position="1"/>
        <end position="297"/>
    </location>
</feature>
<comment type="caution">
    <text evidence="2">The sequence shown here is derived from an EMBL/GenBank/DDBJ whole genome shotgun (WGS) entry which is preliminary data.</text>
</comment>
<dbReference type="RefSeq" id="XP_018003682.1">
    <property type="nucleotide sequence ID" value="XM_018146723.1"/>
</dbReference>
<evidence type="ECO:0000313" key="3">
    <source>
        <dbReference type="Proteomes" id="UP000038010"/>
    </source>
</evidence>
<sequence length="317" mass="34745">MRNLRNIGFDSVQLPDGLPLTAKAWDTTTNAAICSFGPTADRPIIELRRRQPHTAAFETIASWDAPCPLPELECDEVLLLHHFSGTAVTCLLLAGGDIVVVREQPTEDQERIEIVGSVDVGIAAAAWAADEEVLAIVTRGDTLVLMSRGFEPVTERTLYSEDLKASKHVSVGWGKKETQFQGKRAKALKDPTLPETVDDGKPSPNDDGRVTISWRGDGQFFAVNSVVPGHRRAIRVFSREAALDSASEPVDGLESALSWRPYGNLIAGIKRSQDKAEVVFFERNGLRHGQFDLRLSSIELDTWQSPSACTGTETHRC</sequence>
<dbReference type="STRING" id="1664694.A0A0N0NQH8"/>
<dbReference type="GeneID" id="28738603"/>
<organism evidence="2 3">
    <name type="scientific">Cyphellophora attinorum</name>
    <dbReference type="NCBI Taxonomy" id="1664694"/>
    <lineage>
        <taxon>Eukaryota</taxon>
        <taxon>Fungi</taxon>
        <taxon>Dikarya</taxon>
        <taxon>Ascomycota</taxon>
        <taxon>Pezizomycotina</taxon>
        <taxon>Eurotiomycetes</taxon>
        <taxon>Chaetothyriomycetidae</taxon>
        <taxon>Chaetothyriales</taxon>
        <taxon>Cyphellophoraceae</taxon>
        <taxon>Cyphellophora</taxon>
    </lineage>
</organism>
<dbReference type="GO" id="GO:0033588">
    <property type="term" value="C:elongator holoenzyme complex"/>
    <property type="evidence" value="ECO:0007669"/>
    <property type="project" value="InterPro"/>
</dbReference>
<evidence type="ECO:0000259" key="1">
    <source>
        <dbReference type="Pfam" id="PF04762"/>
    </source>
</evidence>
<accession>A0A0N0NQH8</accession>
<dbReference type="GO" id="GO:0002926">
    <property type="term" value="P:tRNA wobble base 5-methoxycarbonylmethyl-2-thiouridinylation"/>
    <property type="evidence" value="ECO:0007669"/>
    <property type="project" value="TreeGrafter"/>
</dbReference>
<name>A0A0N0NQH8_9EURO</name>
<gene>
    <name evidence="2" type="ORF">AB675_6431</name>
</gene>
<dbReference type="AlphaFoldDB" id="A0A0N0NQH8"/>
<dbReference type="InterPro" id="IPR006849">
    <property type="entry name" value="Elp1"/>
</dbReference>
<dbReference type="OrthoDB" id="40048at2759"/>
<dbReference type="GO" id="GO:0000049">
    <property type="term" value="F:tRNA binding"/>
    <property type="evidence" value="ECO:0007669"/>
    <property type="project" value="TreeGrafter"/>
</dbReference>
<dbReference type="VEuPathDB" id="FungiDB:AB675_6431"/>
<evidence type="ECO:0000313" key="2">
    <source>
        <dbReference type="EMBL" id="KPI43719.1"/>
    </source>
</evidence>
<dbReference type="GO" id="GO:0005829">
    <property type="term" value="C:cytosol"/>
    <property type="evidence" value="ECO:0007669"/>
    <property type="project" value="TreeGrafter"/>
</dbReference>
<reference evidence="2 3" key="1">
    <citation type="submission" date="2015-06" db="EMBL/GenBank/DDBJ databases">
        <title>Draft genome of the ant-associated black yeast Phialophora attae CBS 131958.</title>
        <authorList>
            <person name="Moreno L.F."/>
            <person name="Stielow B.J."/>
            <person name="de Hoog S."/>
            <person name="Vicente V.A."/>
            <person name="Weiss V.A."/>
            <person name="de Vries M."/>
            <person name="Cruz L.M."/>
            <person name="Souza E.M."/>
        </authorList>
    </citation>
    <scope>NUCLEOTIDE SEQUENCE [LARGE SCALE GENOMIC DNA]</scope>
    <source>
        <strain evidence="2 3">CBS 131958</strain>
    </source>
</reference>
<dbReference type="SUPFAM" id="SSF82171">
    <property type="entry name" value="DPP6 N-terminal domain-like"/>
    <property type="match status" value="1"/>
</dbReference>
<dbReference type="PANTHER" id="PTHR12747:SF0">
    <property type="entry name" value="ELONGATOR COMPLEX PROTEIN 1"/>
    <property type="match status" value="1"/>
</dbReference>
<dbReference type="Pfam" id="PF04762">
    <property type="entry name" value="Beta-prop_ELP1_1st"/>
    <property type="match status" value="1"/>
</dbReference>
<dbReference type="PANTHER" id="PTHR12747">
    <property type="entry name" value="ELONGATOR COMPLEX PROTEIN 1"/>
    <property type="match status" value="1"/>
</dbReference>
<dbReference type="Proteomes" id="UP000038010">
    <property type="component" value="Unassembled WGS sequence"/>
</dbReference>
<proteinExistence type="predicted"/>
<keyword evidence="3" id="KW-1185">Reference proteome</keyword>
<dbReference type="InterPro" id="IPR056164">
    <property type="entry name" value="Beta-prop_ELP1_1st"/>
</dbReference>